<evidence type="ECO:0000256" key="9">
    <source>
        <dbReference type="ARBA" id="ARBA00023242"/>
    </source>
</evidence>
<keyword evidence="8" id="KW-0963">Cytoplasm</keyword>
<evidence type="ECO:0000256" key="7">
    <source>
        <dbReference type="ARBA" id="ARBA00018400"/>
    </source>
</evidence>
<feature type="compositionally biased region" description="Basic and acidic residues" evidence="10">
    <location>
        <begin position="319"/>
        <end position="330"/>
    </location>
</feature>
<keyword evidence="9" id="KW-0539">Nucleus</keyword>
<feature type="region of interest" description="Disordered" evidence="10">
    <location>
        <begin position="310"/>
        <end position="352"/>
    </location>
</feature>
<dbReference type="HOGENOM" id="CLU_066684_1_1_1"/>
<feature type="compositionally biased region" description="Basic and acidic residues" evidence="10">
    <location>
        <begin position="56"/>
        <end position="77"/>
    </location>
</feature>
<sequence length="372" mass="39196">MAAAPGPEAEAVTETLRLSMSHSSEKSSPPGSSASTTVTTPEQSPGADDDIWDTSSDYHDHDAHAHAHNGDVGHDGDGGSQFGLDPNSSAITPRPPRAQILSDIPSLRRQHMTDGYREGLGVGKARVMQAGFDAGYPFGVEIGMRVGQILGVLEGVVSAATATSTTSTTTSTNSGRGANVGRRGGLVGSDDGVSSGLSFGTGSVSMSHGSNAASGSESTQTASARIAASGQASVERDVAANRGSRGGDTDTSAVEVQFVHRLYERAKIELKISELLKVLDDTRISELQNSHQIDDDVLGEEENISKVQSARQKANQWDEVQRQREEESSRQVESTAEEANNQHQPRNPGFALPHEIETVLAKWEKVVLGSLS</sequence>
<evidence type="ECO:0000313" key="12">
    <source>
        <dbReference type="EMBL" id="EXJ92508.1"/>
    </source>
</evidence>
<name>W9YIZ9_9EURO</name>
<dbReference type="OrthoDB" id="20086at2759"/>
<evidence type="ECO:0000256" key="8">
    <source>
        <dbReference type="ARBA" id="ARBA00022490"/>
    </source>
</evidence>
<evidence type="ECO:0000256" key="5">
    <source>
        <dbReference type="ARBA" id="ARBA00011427"/>
    </source>
</evidence>
<dbReference type="EMBL" id="AMGY01000001">
    <property type="protein sequence ID" value="EXJ92508.1"/>
    <property type="molecule type" value="Genomic_DNA"/>
</dbReference>
<evidence type="ECO:0000256" key="10">
    <source>
        <dbReference type="SAM" id="MobiDB-lite"/>
    </source>
</evidence>
<protein>
    <recommendedName>
        <fullName evidence="7">Protein YAE1</fullName>
    </recommendedName>
    <alternativeName>
        <fullName evidence="6">Protein yae1</fullName>
    </alternativeName>
</protein>
<feature type="domain" description="Essential protein Yae1 N-terminal" evidence="11">
    <location>
        <begin position="115"/>
        <end position="153"/>
    </location>
</feature>
<proteinExistence type="inferred from homology"/>
<evidence type="ECO:0000256" key="1">
    <source>
        <dbReference type="ARBA" id="ARBA00003836"/>
    </source>
</evidence>
<keyword evidence="13" id="KW-1185">Reference proteome</keyword>
<dbReference type="GeneID" id="19165198"/>
<dbReference type="RefSeq" id="XP_007729398.1">
    <property type="nucleotide sequence ID" value="XM_007731208.1"/>
</dbReference>
<dbReference type="InterPro" id="IPR019191">
    <property type="entry name" value="Essential_protein_Yae1_N"/>
</dbReference>
<gene>
    <name evidence="12" type="ORF">A1O3_01060</name>
</gene>
<comment type="similarity">
    <text evidence="4">Belongs to the YAE1 family.</text>
</comment>
<dbReference type="Pfam" id="PF09811">
    <property type="entry name" value="Yae1_N"/>
    <property type="match status" value="1"/>
</dbReference>
<evidence type="ECO:0000256" key="2">
    <source>
        <dbReference type="ARBA" id="ARBA00004123"/>
    </source>
</evidence>
<dbReference type="AlphaFoldDB" id="W9YIZ9"/>
<organism evidence="12 13">
    <name type="scientific">Capronia epimyces CBS 606.96</name>
    <dbReference type="NCBI Taxonomy" id="1182542"/>
    <lineage>
        <taxon>Eukaryota</taxon>
        <taxon>Fungi</taxon>
        <taxon>Dikarya</taxon>
        <taxon>Ascomycota</taxon>
        <taxon>Pezizomycotina</taxon>
        <taxon>Eurotiomycetes</taxon>
        <taxon>Chaetothyriomycetidae</taxon>
        <taxon>Chaetothyriales</taxon>
        <taxon>Herpotrichiellaceae</taxon>
        <taxon>Capronia</taxon>
    </lineage>
</organism>
<dbReference type="GO" id="GO:0005737">
    <property type="term" value="C:cytoplasm"/>
    <property type="evidence" value="ECO:0007669"/>
    <property type="project" value="UniProtKB-SubCell"/>
</dbReference>
<dbReference type="PANTHER" id="PTHR18829:SF0">
    <property type="entry name" value="PROTEIN YAE1 HOMOLOG"/>
    <property type="match status" value="1"/>
</dbReference>
<comment type="subunit">
    <text evidence="5">May form a complex with LTO1.</text>
</comment>
<reference evidence="12 13" key="1">
    <citation type="submission" date="2013-03" db="EMBL/GenBank/DDBJ databases">
        <title>The Genome Sequence of Capronia epimyces CBS 606.96.</title>
        <authorList>
            <consortium name="The Broad Institute Genomics Platform"/>
            <person name="Cuomo C."/>
            <person name="de Hoog S."/>
            <person name="Gorbushina A."/>
            <person name="Walker B."/>
            <person name="Young S.K."/>
            <person name="Zeng Q."/>
            <person name="Gargeya S."/>
            <person name="Fitzgerald M."/>
            <person name="Haas B."/>
            <person name="Abouelleil A."/>
            <person name="Allen A.W."/>
            <person name="Alvarado L."/>
            <person name="Arachchi H.M."/>
            <person name="Berlin A.M."/>
            <person name="Chapman S.B."/>
            <person name="Gainer-Dewar J."/>
            <person name="Goldberg J."/>
            <person name="Griggs A."/>
            <person name="Gujja S."/>
            <person name="Hansen M."/>
            <person name="Howarth C."/>
            <person name="Imamovic A."/>
            <person name="Ireland A."/>
            <person name="Larimer J."/>
            <person name="McCowan C."/>
            <person name="Murphy C."/>
            <person name="Pearson M."/>
            <person name="Poon T.W."/>
            <person name="Priest M."/>
            <person name="Roberts A."/>
            <person name="Saif S."/>
            <person name="Shea T."/>
            <person name="Sisk P."/>
            <person name="Sykes S."/>
            <person name="Wortman J."/>
            <person name="Nusbaum C."/>
            <person name="Birren B."/>
        </authorList>
    </citation>
    <scope>NUCLEOTIDE SEQUENCE [LARGE SCALE GENOMIC DNA]</scope>
    <source>
        <strain evidence="12 13">CBS 606.96</strain>
    </source>
</reference>
<comment type="caution">
    <text evidence="12">The sequence shown here is derived from an EMBL/GenBank/DDBJ whole genome shotgun (WGS) entry which is preliminary data.</text>
</comment>
<dbReference type="Proteomes" id="UP000019478">
    <property type="component" value="Unassembled WGS sequence"/>
</dbReference>
<feature type="compositionally biased region" description="Low complexity" evidence="10">
    <location>
        <begin position="19"/>
        <end position="41"/>
    </location>
</feature>
<feature type="compositionally biased region" description="Polar residues" evidence="10">
    <location>
        <begin position="205"/>
        <end position="223"/>
    </location>
</feature>
<comment type="subcellular location">
    <subcellularLocation>
        <location evidence="3">Cytoplasm</location>
    </subcellularLocation>
    <subcellularLocation>
        <location evidence="2">Nucleus</location>
    </subcellularLocation>
</comment>
<feature type="region of interest" description="Disordered" evidence="10">
    <location>
        <begin position="1"/>
        <end position="97"/>
    </location>
</feature>
<dbReference type="PANTHER" id="PTHR18829">
    <property type="entry name" value="PROTEIN YAE1 HOMOLOG"/>
    <property type="match status" value="1"/>
</dbReference>
<evidence type="ECO:0000259" key="11">
    <source>
        <dbReference type="Pfam" id="PF09811"/>
    </source>
</evidence>
<comment type="function">
    <text evidence="1">The complex LTO1:YAE1 may function as a target specific adapter that probably recruits apo-RPLI1 to the cytosolic iron-sulfur protein assembly (CIA) complex machinery. May be required for biogenesis of the large ribosomal subunit and initiation of translation.</text>
</comment>
<dbReference type="InterPro" id="IPR038881">
    <property type="entry name" value="Yae1-like"/>
</dbReference>
<dbReference type="STRING" id="1182542.W9YIZ9"/>
<evidence type="ECO:0000313" key="13">
    <source>
        <dbReference type="Proteomes" id="UP000019478"/>
    </source>
</evidence>
<evidence type="ECO:0000256" key="4">
    <source>
        <dbReference type="ARBA" id="ARBA00007096"/>
    </source>
</evidence>
<feature type="region of interest" description="Disordered" evidence="10">
    <location>
        <begin position="162"/>
        <end position="187"/>
    </location>
</feature>
<feature type="compositionally biased region" description="Low complexity" evidence="10">
    <location>
        <begin position="162"/>
        <end position="172"/>
    </location>
</feature>
<accession>W9YIZ9</accession>
<feature type="region of interest" description="Disordered" evidence="10">
    <location>
        <begin position="205"/>
        <end position="250"/>
    </location>
</feature>
<dbReference type="GO" id="GO:0005634">
    <property type="term" value="C:nucleus"/>
    <property type="evidence" value="ECO:0007669"/>
    <property type="project" value="UniProtKB-SubCell"/>
</dbReference>
<evidence type="ECO:0000256" key="6">
    <source>
        <dbReference type="ARBA" id="ARBA00017286"/>
    </source>
</evidence>
<evidence type="ECO:0000256" key="3">
    <source>
        <dbReference type="ARBA" id="ARBA00004496"/>
    </source>
</evidence>